<reference evidence="6 7" key="1">
    <citation type="submission" date="2018-10" db="EMBL/GenBank/DDBJ databases">
        <title>Proposal of Lysobacter pythonis sp. nov. isolated from royal pythons (Python regius).</title>
        <authorList>
            <person name="Hans-Juergen B."/>
            <person name="Huptas C."/>
            <person name="Sandra B."/>
            <person name="Igor L."/>
            <person name="Joachim S."/>
            <person name="Siegfried S."/>
            <person name="Mareike W."/>
            <person name="Peter K."/>
        </authorList>
    </citation>
    <scope>NUCLEOTIDE SEQUENCE [LARGE SCALE GENOMIC DNA]</scope>
    <source>
        <strain evidence="6 7">4284/11</strain>
    </source>
</reference>
<dbReference type="GO" id="GO:0003774">
    <property type="term" value="F:cytoskeletal motor activity"/>
    <property type="evidence" value="ECO:0007669"/>
    <property type="project" value="InterPro"/>
</dbReference>
<dbReference type="Proteomes" id="UP000275012">
    <property type="component" value="Unassembled WGS sequence"/>
</dbReference>
<proteinExistence type="inferred from homology"/>
<dbReference type="GO" id="GO:0009425">
    <property type="term" value="C:bacterial-type flagellum basal body"/>
    <property type="evidence" value="ECO:0007669"/>
    <property type="project" value="UniProtKB-SubCell"/>
</dbReference>
<keyword evidence="4 5" id="KW-0975">Bacterial flagellum</keyword>
<dbReference type="GO" id="GO:0005198">
    <property type="term" value="F:structural molecule activity"/>
    <property type="evidence" value="ECO:0007669"/>
    <property type="project" value="UniProtKB-UniRule"/>
</dbReference>
<sequence length="100" mass="10595">MVIEALAAVSPLAPGAMAGMDAASRPPANDFGASLGAGLTRVDQSVTLANDQLKALAAGKNLAIHDVMITMEQARLELMLATEVRNKLVESYQELMRMQL</sequence>
<dbReference type="InterPro" id="IPR001624">
    <property type="entry name" value="FliE"/>
</dbReference>
<dbReference type="EMBL" id="RFLY01000003">
    <property type="protein sequence ID" value="RMH94222.1"/>
    <property type="molecule type" value="Genomic_DNA"/>
</dbReference>
<dbReference type="GO" id="GO:0071973">
    <property type="term" value="P:bacterial-type flagellum-dependent cell motility"/>
    <property type="evidence" value="ECO:0007669"/>
    <property type="project" value="InterPro"/>
</dbReference>
<gene>
    <name evidence="5 6" type="primary">fliE</name>
    <name evidence="6" type="ORF">EBB59_02565</name>
</gene>
<evidence type="ECO:0000313" key="7">
    <source>
        <dbReference type="Proteomes" id="UP000275012"/>
    </source>
</evidence>
<evidence type="ECO:0000313" key="6">
    <source>
        <dbReference type="EMBL" id="RMH94222.1"/>
    </source>
</evidence>
<comment type="caution">
    <text evidence="6">The sequence shown here is derived from an EMBL/GenBank/DDBJ whole genome shotgun (WGS) entry which is preliminary data.</text>
</comment>
<dbReference type="OrthoDB" id="8909229at2"/>
<keyword evidence="6" id="KW-0969">Cilium</keyword>
<dbReference type="RefSeq" id="WP_122100745.1">
    <property type="nucleotide sequence ID" value="NZ_RFLY01000003.1"/>
</dbReference>
<evidence type="ECO:0000256" key="5">
    <source>
        <dbReference type="HAMAP-Rule" id="MF_00724"/>
    </source>
</evidence>
<protein>
    <recommendedName>
        <fullName evidence="3 5">Flagellar hook-basal body complex protein FliE</fullName>
    </recommendedName>
</protein>
<evidence type="ECO:0000256" key="3">
    <source>
        <dbReference type="ARBA" id="ARBA00018024"/>
    </source>
</evidence>
<evidence type="ECO:0000256" key="2">
    <source>
        <dbReference type="ARBA" id="ARBA00009272"/>
    </source>
</evidence>
<dbReference type="HAMAP" id="MF_00724">
    <property type="entry name" value="FliE"/>
    <property type="match status" value="1"/>
</dbReference>
<dbReference type="AlphaFoldDB" id="A0A3M2I4S1"/>
<dbReference type="NCBIfam" id="TIGR00205">
    <property type="entry name" value="fliE"/>
    <property type="match status" value="1"/>
</dbReference>
<dbReference type="PANTHER" id="PTHR34653:SF1">
    <property type="entry name" value="FLAGELLAR HOOK-BASAL BODY COMPLEX PROTEIN FLIE"/>
    <property type="match status" value="1"/>
</dbReference>
<keyword evidence="6" id="KW-0282">Flagellum</keyword>
<dbReference type="PANTHER" id="PTHR34653">
    <property type="match status" value="1"/>
</dbReference>
<evidence type="ECO:0000256" key="1">
    <source>
        <dbReference type="ARBA" id="ARBA00004117"/>
    </source>
</evidence>
<evidence type="ECO:0000256" key="4">
    <source>
        <dbReference type="ARBA" id="ARBA00023143"/>
    </source>
</evidence>
<comment type="subcellular location">
    <subcellularLocation>
        <location evidence="1 5">Bacterial flagellum basal body</location>
    </subcellularLocation>
</comment>
<accession>A0A3M2I4S1</accession>
<keyword evidence="7" id="KW-1185">Reference proteome</keyword>
<organism evidence="6 7">
    <name type="scientific">Solilutibacter pythonis</name>
    <dbReference type="NCBI Taxonomy" id="2483112"/>
    <lineage>
        <taxon>Bacteria</taxon>
        <taxon>Pseudomonadati</taxon>
        <taxon>Pseudomonadota</taxon>
        <taxon>Gammaproteobacteria</taxon>
        <taxon>Lysobacterales</taxon>
        <taxon>Lysobacteraceae</taxon>
        <taxon>Solilutibacter</taxon>
    </lineage>
</organism>
<name>A0A3M2I4S1_9GAMM</name>
<keyword evidence="6" id="KW-0966">Cell projection</keyword>
<comment type="similarity">
    <text evidence="2 5">Belongs to the FliE family.</text>
</comment>
<dbReference type="Pfam" id="PF02049">
    <property type="entry name" value="FliE"/>
    <property type="match status" value="1"/>
</dbReference>
<dbReference type="PRINTS" id="PR01006">
    <property type="entry name" value="FLGHOOKFLIE"/>
</dbReference>